<gene>
    <name evidence="1" type="ORF">OIU74_001374</name>
</gene>
<dbReference type="PANTHER" id="PTHR46922:SF3">
    <property type="entry name" value="HEAT SHOCK PROTEIN"/>
    <property type="match status" value="1"/>
</dbReference>
<dbReference type="PANTHER" id="PTHR46922">
    <property type="entry name" value="DHHA1 DOMAIN PROTEIN"/>
    <property type="match status" value="1"/>
</dbReference>
<evidence type="ECO:0000313" key="2">
    <source>
        <dbReference type="Proteomes" id="UP001151752"/>
    </source>
</evidence>
<accession>A0A9Q0X245</accession>
<sequence length="152" mass="17311">MKKKPQTLCSITTLLSPVLSPLYLLTSFTLVAISLASSCLSHPSNPSGFVDFRIEGLERCYLLDFIGPRGFASTLSRQSNCEVICFDHRKSSSSTSVYEYFSKKILDNNGGVEGLLKPEDQDRVEMVLKYIEDMDLRRWSLPDIRAFKCWNW</sequence>
<name>A0A9Q0X245_9ROSI</name>
<reference evidence="1" key="1">
    <citation type="submission" date="2022-11" db="EMBL/GenBank/DDBJ databases">
        <authorList>
            <person name="Hyden B.L."/>
            <person name="Feng K."/>
            <person name="Yates T."/>
            <person name="Jawdy S."/>
            <person name="Smart L.B."/>
            <person name="Muchero W."/>
        </authorList>
    </citation>
    <scope>NUCLEOTIDE SEQUENCE</scope>
    <source>
        <tissue evidence="1">Shoot tip</tissue>
    </source>
</reference>
<comment type="caution">
    <text evidence="1">The sequence shown here is derived from an EMBL/GenBank/DDBJ whole genome shotgun (WGS) entry which is preliminary data.</text>
</comment>
<dbReference type="EMBL" id="JAPFFM010000001">
    <property type="protein sequence ID" value="KAJ6777379.1"/>
    <property type="molecule type" value="Genomic_DNA"/>
</dbReference>
<protein>
    <submittedName>
        <fullName evidence="1">HEAT SHOCK PROTEIN</fullName>
    </submittedName>
</protein>
<evidence type="ECO:0000313" key="1">
    <source>
        <dbReference type="EMBL" id="KAJ6777379.1"/>
    </source>
</evidence>
<keyword evidence="2" id="KW-1185">Reference proteome</keyword>
<keyword evidence="1" id="KW-0346">Stress response</keyword>
<dbReference type="Proteomes" id="UP001151752">
    <property type="component" value="Chromosome 16"/>
</dbReference>
<proteinExistence type="predicted"/>
<dbReference type="AlphaFoldDB" id="A0A9Q0X245"/>
<organism evidence="1 2">
    <name type="scientific">Salix koriyanagi</name>
    <dbReference type="NCBI Taxonomy" id="2511006"/>
    <lineage>
        <taxon>Eukaryota</taxon>
        <taxon>Viridiplantae</taxon>
        <taxon>Streptophyta</taxon>
        <taxon>Embryophyta</taxon>
        <taxon>Tracheophyta</taxon>
        <taxon>Spermatophyta</taxon>
        <taxon>Magnoliopsida</taxon>
        <taxon>eudicotyledons</taxon>
        <taxon>Gunneridae</taxon>
        <taxon>Pentapetalae</taxon>
        <taxon>rosids</taxon>
        <taxon>fabids</taxon>
        <taxon>Malpighiales</taxon>
        <taxon>Salicaceae</taxon>
        <taxon>Saliceae</taxon>
        <taxon>Salix</taxon>
    </lineage>
</organism>
<reference evidence="1" key="2">
    <citation type="journal article" date="2023" name="Int. J. Mol. Sci.">
        <title>De Novo Assembly and Annotation of 11 Diverse Shrub Willow (Salix) Genomes Reveals Novel Gene Organization in Sex-Linked Regions.</title>
        <authorList>
            <person name="Hyden B."/>
            <person name="Feng K."/>
            <person name="Yates T.B."/>
            <person name="Jawdy S."/>
            <person name="Cereghino C."/>
            <person name="Smart L.B."/>
            <person name="Muchero W."/>
        </authorList>
    </citation>
    <scope>NUCLEOTIDE SEQUENCE</scope>
    <source>
        <tissue evidence="1">Shoot tip</tissue>
    </source>
</reference>